<dbReference type="Gramene" id="ONIVA09G07560.4">
    <property type="protein sequence ID" value="ONIVA09G07560.4"/>
    <property type="gene ID" value="ONIVA09G07560"/>
</dbReference>
<reference evidence="1" key="1">
    <citation type="submission" date="2015-04" db="UniProtKB">
        <authorList>
            <consortium name="EnsemblPlants"/>
        </authorList>
    </citation>
    <scope>IDENTIFICATION</scope>
    <source>
        <strain evidence="1">SL10</strain>
    </source>
</reference>
<reference evidence="1" key="2">
    <citation type="submission" date="2018-04" db="EMBL/GenBank/DDBJ databases">
        <title>OnivRS2 (Oryza nivara Reference Sequence Version 2).</title>
        <authorList>
            <person name="Zhang J."/>
            <person name="Kudrna D."/>
            <person name="Lee S."/>
            <person name="Talag J."/>
            <person name="Rajasekar S."/>
            <person name="Welchert J."/>
            <person name="Hsing Y.-I."/>
            <person name="Wing R.A."/>
        </authorList>
    </citation>
    <scope>NUCLEOTIDE SEQUENCE [LARGE SCALE GENOMIC DNA]</scope>
    <source>
        <strain evidence="1">SL10</strain>
    </source>
</reference>
<evidence type="ECO:0000313" key="2">
    <source>
        <dbReference type="Proteomes" id="UP000006591"/>
    </source>
</evidence>
<accession>A0A0E0IIP9</accession>
<dbReference type="Gene3D" id="3.20.20.70">
    <property type="entry name" value="Aldolase class I"/>
    <property type="match status" value="1"/>
</dbReference>
<dbReference type="EnsemblPlants" id="ONIVA09G07560.1">
    <property type="protein sequence ID" value="ONIVA09G07560.1"/>
    <property type="gene ID" value="ONIVA09G07560"/>
</dbReference>
<proteinExistence type="predicted"/>
<sequence length="128" mass="13724">MQIRPSLMASFVGWMMIGDTVDLILLAPEMAPDLVHRLASGGFVHRLEEERSYWGTAPKITGNISCGVLCQGGENKKLSYGTVTGVNCKWLAAQPGVDGFLVSGASLKKTWVILESNHQGYLGNGNAS</sequence>
<dbReference type="AlphaFoldDB" id="A0A0E0IIP9"/>
<name>A0A0E0IIP9_ORYNI</name>
<dbReference type="Proteomes" id="UP000006591">
    <property type="component" value="Chromosome 9"/>
</dbReference>
<evidence type="ECO:0000313" key="1">
    <source>
        <dbReference type="EnsemblPlants" id="ONIVA09G07560.4"/>
    </source>
</evidence>
<dbReference type="Gramene" id="ONIVA09G07560.1">
    <property type="protein sequence ID" value="ONIVA09G07560.1"/>
    <property type="gene ID" value="ONIVA09G07560"/>
</dbReference>
<keyword evidence="2" id="KW-1185">Reference proteome</keyword>
<dbReference type="OMA" id="REDICNK"/>
<dbReference type="InterPro" id="IPR013785">
    <property type="entry name" value="Aldolase_TIM"/>
</dbReference>
<organism evidence="1">
    <name type="scientific">Oryza nivara</name>
    <name type="common">Indian wild rice</name>
    <name type="synonym">Oryza sativa f. spontanea</name>
    <dbReference type="NCBI Taxonomy" id="4536"/>
    <lineage>
        <taxon>Eukaryota</taxon>
        <taxon>Viridiplantae</taxon>
        <taxon>Streptophyta</taxon>
        <taxon>Embryophyta</taxon>
        <taxon>Tracheophyta</taxon>
        <taxon>Spermatophyta</taxon>
        <taxon>Magnoliopsida</taxon>
        <taxon>Liliopsida</taxon>
        <taxon>Poales</taxon>
        <taxon>Poaceae</taxon>
        <taxon>BOP clade</taxon>
        <taxon>Oryzoideae</taxon>
        <taxon>Oryzeae</taxon>
        <taxon>Oryzinae</taxon>
        <taxon>Oryza</taxon>
    </lineage>
</organism>
<protein>
    <submittedName>
        <fullName evidence="1">Uncharacterized protein</fullName>
    </submittedName>
</protein>
<dbReference type="HOGENOM" id="CLU_1963146_0_0_1"/>
<dbReference type="EnsemblPlants" id="ONIVA09G07560.4">
    <property type="protein sequence ID" value="ONIVA09G07560.4"/>
    <property type="gene ID" value="ONIVA09G07560"/>
</dbReference>